<evidence type="ECO:0000259" key="8">
    <source>
        <dbReference type="PROSITE" id="PS50847"/>
    </source>
</evidence>
<keyword evidence="1" id="KW-0134">Cell wall</keyword>
<dbReference type="InterPro" id="IPR040502">
    <property type="entry name" value="GH101_dom-6"/>
</dbReference>
<dbReference type="InterPro" id="IPR035364">
    <property type="entry name" value="Beta_sandwich_GH101"/>
</dbReference>
<name>A0A9D2SYX1_9FIRM</name>
<keyword evidence="3 7" id="KW-0732">Signal</keyword>
<evidence type="ECO:0000256" key="2">
    <source>
        <dbReference type="ARBA" id="ARBA00022525"/>
    </source>
</evidence>
<dbReference type="Pfam" id="PF17974">
    <property type="entry name" value="GalBD_like"/>
    <property type="match status" value="1"/>
</dbReference>
<keyword evidence="6" id="KW-0472">Membrane</keyword>
<dbReference type="CDD" id="cd14244">
    <property type="entry name" value="GH_101_like"/>
    <property type="match status" value="1"/>
</dbReference>
<dbReference type="InterPro" id="IPR040575">
    <property type="entry name" value="GH101_N"/>
</dbReference>
<dbReference type="InterPro" id="IPR019931">
    <property type="entry name" value="LPXTG_anchor"/>
</dbReference>
<evidence type="ECO:0000313" key="9">
    <source>
        <dbReference type="EMBL" id="HJC38985.1"/>
    </source>
</evidence>
<protein>
    <submittedName>
        <fullName evidence="9">FIVAR domain-containing protein</fullName>
    </submittedName>
</protein>
<dbReference type="PROSITE" id="PS50847">
    <property type="entry name" value="GRAM_POS_ANCHORING"/>
    <property type="match status" value="1"/>
</dbReference>
<feature type="compositionally biased region" description="Low complexity" evidence="5">
    <location>
        <begin position="1762"/>
        <end position="1794"/>
    </location>
</feature>
<dbReference type="Pfam" id="PF18080">
    <property type="entry name" value="Gal_mutarotas_3"/>
    <property type="match status" value="1"/>
</dbReference>
<proteinExistence type="predicted"/>
<keyword evidence="2" id="KW-0964">Secreted</keyword>
<dbReference type="Pfam" id="PF07554">
    <property type="entry name" value="FIVAR"/>
    <property type="match status" value="3"/>
</dbReference>
<evidence type="ECO:0000313" key="10">
    <source>
        <dbReference type="Proteomes" id="UP000823894"/>
    </source>
</evidence>
<dbReference type="Gene3D" id="2.60.40.1180">
    <property type="entry name" value="Golgi alpha-mannosidase II"/>
    <property type="match status" value="1"/>
</dbReference>
<dbReference type="Gene3D" id="3.20.20.80">
    <property type="entry name" value="Glycosidases"/>
    <property type="match status" value="1"/>
</dbReference>
<feature type="chain" id="PRO_5038514838" evidence="7">
    <location>
        <begin position="32"/>
        <end position="1823"/>
    </location>
</feature>
<evidence type="ECO:0000256" key="4">
    <source>
        <dbReference type="ARBA" id="ARBA00023088"/>
    </source>
</evidence>
<feature type="domain" description="Gram-positive cocci surface proteins LPxTG" evidence="8">
    <location>
        <begin position="1790"/>
        <end position="1823"/>
    </location>
</feature>
<evidence type="ECO:0000256" key="5">
    <source>
        <dbReference type="SAM" id="MobiDB-lite"/>
    </source>
</evidence>
<dbReference type="NCBIfam" id="TIGR01167">
    <property type="entry name" value="LPXTG_anchor"/>
    <property type="match status" value="1"/>
</dbReference>
<accession>A0A9D2SYX1</accession>
<keyword evidence="6" id="KW-0812">Transmembrane</keyword>
<dbReference type="GO" id="GO:0033926">
    <property type="term" value="F:endo-alpha-N-acetylgalactosaminidase activity"/>
    <property type="evidence" value="ECO:0007669"/>
    <property type="project" value="InterPro"/>
</dbReference>
<feature type="region of interest" description="Disordered" evidence="5">
    <location>
        <begin position="1747"/>
        <end position="1794"/>
    </location>
</feature>
<feature type="compositionally biased region" description="Gly residues" evidence="5">
    <location>
        <begin position="1751"/>
        <end position="1761"/>
    </location>
</feature>
<keyword evidence="6" id="KW-1133">Transmembrane helix</keyword>
<dbReference type="Proteomes" id="UP000823894">
    <property type="component" value="Unassembled WGS sequence"/>
</dbReference>
<dbReference type="Gene3D" id="2.60.120.870">
    <property type="match status" value="2"/>
</dbReference>
<feature type="signal peptide" evidence="7">
    <location>
        <begin position="1"/>
        <end position="31"/>
    </location>
</feature>
<dbReference type="Gene3D" id="2.70.98.10">
    <property type="match status" value="1"/>
</dbReference>
<evidence type="ECO:0000256" key="3">
    <source>
        <dbReference type="ARBA" id="ARBA00022729"/>
    </source>
</evidence>
<dbReference type="InterPro" id="IPR013780">
    <property type="entry name" value="Glyco_hydro_b"/>
</dbReference>
<dbReference type="InterPro" id="IPR040633">
    <property type="entry name" value="Gal_mutarotas_3"/>
</dbReference>
<dbReference type="Pfam" id="PF21466">
    <property type="entry name" value="GH101_dom-5"/>
    <property type="match status" value="1"/>
</dbReference>
<reference evidence="9" key="1">
    <citation type="journal article" date="2021" name="PeerJ">
        <title>Extensive microbial diversity within the chicken gut microbiome revealed by metagenomics and culture.</title>
        <authorList>
            <person name="Gilroy R."/>
            <person name="Ravi A."/>
            <person name="Getino M."/>
            <person name="Pursley I."/>
            <person name="Horton D.L."/>
            <person name="Alikhan N.F."/>
            <person name="Baker D."/>
            <person name="Gharbi K."/>
            <person name="Hall N."/>
            <person name="Watson M."/>
            <person name="Adriaenssens E.M."/>
            <person name="Foster-Nyarko E."/>
            <person name="Jarju S."/>
            <person name="Secka A."/>
            <person name="Antonio M."/>
            <person name="Oren A."/>
            <person name="Chaudhuri R.R."/>
            <person name="La Ragione R."/>
            <person name="Hildebrand F."/>
            <person name="Pallen M.J."/>
        </authorList>
    </citation>
    <scope>NUCLEOTIDE SEQUENCE</scope>
    <source>
        <strain evidence="9">ChiGjej1B1-1692</strain>
    </source>
</reference>
<organism evidence="9 10">
    <name type="scientific">Candidatus Mediterraneibacter faecigallinarum</name>
    <dbReference type="NCBI Taxonomy" id="2838669"/>
    <lineage>
        <taxon>Bacteria</taxon>
        <taxon>Bacillati</taxon>
        <taxon>Bacillota</taxon>
        <taxon>Clostridia</taxon>
        <taxon>Lachnospirales</taxon>
        <taxon>Lachnospiraceae</taxon>
        <taxon>Mediterraneibacter</taxon>
    </lineage>
</organism>
<dbReference type="InterPro" id="IPR049314">
    <property type="entry name" value="GH101_dom-5"/>
</dbReference>
<dbReference type="Gene3D" id="1.20.1270.90">
    <property type="entry name" value="AF1782-like"/>
    <property type="match status" value="3"/>
</dbReference>
<dbReference type="Pfam" id="PF12905">
    <property type="entry name" value="Glyco_hydro_101"/>
    <property type="match status" value="1"/>
</dbReference>
<sequence>MKRKCVKLMKSMLAAALAAAMVITPNMTSFAAGEADPLAAEAQSSSYDDVVNAAHPAWINYEWRVVNGSEGLTKGEIISEGTNWLDFQATSSAGNAMSNRALIYSTQAADKIRNGSVKATLSPMTTSDISRMGLLFRCTEQGDCLYFAYDPSQGWYLQRKAGNVSRKLLSSGVKTMAEPGEEITAEVQFEEGVINAWITYKGERTQVFTNESTVATAGGSEIHAGYTGLMIGKYGSTAGAYVKDIEMTDTVNSDTFNGEYDWESDTWVPFDQNSTVSVVERDSKNYYEIQVDSNQSVPNAPVVTRNTSDPAYSSEPFRTGKIDTYFTDLGTANGSSSNFAIIYRWTDINNCAWVGYDSTQGWYWQTRVNGVGCYKTTGDKIPAPAVGETTHVTLQFDGTDVVVTVDDQVISDGWYTTPGSKGTLEDNLNSLPAGTAGFLMRQGHVQVHDYTVDVYDVDAGEDEIGIDPATISSDVMDVVIDKQFPRVQKYTFKDNDDTMWAQARGINTLKVNGTQVTVDTEQVQCDVSADSAVYTIPVSGGGVEAVITATLKVEDNIVRFDVNSIDTTSGTFSTLEIPGMLLASVTNQDSGAQLAYAQMSGSTTQKGDYFVDIDRSFTQTSSAYREYEGMYAFVSNDTFSAGLYSNSEKNNDLRVTASPGVAMDGEGNAFTYLGLRSSVWTLENEGVKSDLPSMSVIITRDANDNGEVDWQDGAIAYREIMHNPEGWEDVKDMVTIRIVENFASQAAHPFLETVDGIKRVDLATDGLGQQVLLKGYASEGHDSAHPDYGDIGTRIGGAEDLNELLKIAHEYGTQIGIHINASEGYPEADAFSEDLMRIGSFGWNWVDESYSMNTMYDLTSGLRAQRLDSLREQLTDEDNLDFIYLDVWSADTWQTNKISQQFIERGWRCANEWGYANEDDSTWNHWAVDVDYGGSGSKGINSDIMRFIRNHQKDSWQANYPAYGGTMVYPLLGGENSVSFEGWQRAKDFDTFVTVTFNDNVPTKFLQHYLVMEWENDETKSVEDGNTEKYIRLESEDGSDEVEVFRTESGGREIYYNGKMILTGEVNMNGSWTNASTEKYLIPWFWDADGEALADDDQKLYHWNRSGGETTWELPAEWSDAATVKVYKLTDTGRTEEQEIEVVDGSITLSAEAEVPYVVYKGEKAERTFEEMNWGEGTGLVDPNFTSQTFDAWDVKGNDDGSAQIVKKDDNSNPVLQVSDNAEEVSVSQDITGLESGKTYMAYTAVDNQSDRKAYIEVTTEDGTESNYAARSVVKTYIGVNAHNTEGTSSYMQNMPVIFTVPEDSTDAVLTLRVEAGAGTVQFDELRVAEVDESEVDKWTDENVFEQDFEHNIQGLYPFVVGDHQGRPTDVKVHLSEKNEPYTQIGWNDRIVDDVIDGEWSVKAHQLTSLGGLVYQTIPQTYRFEEGVEYTVTFQYEQGMDDTYAFVVGEGEHIKANGKNDPSIKYYENLKAAADPVGTYTYTFTPDSDEWWIGIYSNEDVSVTEGSAGSKPWKMGAADIILDNLKIENNKEPEEPGEEISTAVLEYVIGLAEGASTDGVVDAVKENFENALQAAKDVLARVQEGDTTVTQSDVDTAWSSLVKAMQYLEFKKGDKTDLEKVIALADEMNNNLDAYLDAGKDAFTTALAEAKDVYTDGNAMQDDVDTAWRNLMDAMANLRLKPDKGLLEDLISQAEGLNEADYEAESFAAMRSALAAAKDVFANEEAAQEEVDASAAALEDAIAKLTPVSTGGDGQQGGTGDGSQDQTGGSTDKNNNSSSSGKTSSSNSSAAKTGDTANVLPFAAAAVLAAGAVVIIKKRKEEN</sequence>
<evidence type="ECO:0000256" key="1">
    <source>
        <dbReference type="ARBA" id="ARBA00022512"/>
    </source>
</evidence>
<dbReference type="Pfam" id="PF17451">
    <property type="entry name" value="Glyco_hyd_101C"/>
    <property type="match status" value="1"/>
</dbReference>
<feature type="transmembrane region" description="Helical" evidence="6">
    <location>
        <begin position="1799"/>
        <end position="1816"/>
    </location>
</feature>
<evidence type="ECO:0000256" key="7">
    <source>
        <dbReference type="SAM" id="SignalP"/>
    </source>
</evidence>
<dbReference type="Gene3D" id="2.60.120.260">
    <property type="entry name" value="Galactose-binding domain-like"/>
    <property type="match status" value="2"/>
</dbReference>
<dbReference type="InterPro" id="IPR014718">
    <property type="entry name" value="GH-type_carb-bd"/>
</dbReference>
<keyword evidence="4" id="KW-0572">Peptidoglycan-anchor</keyword>
<evidence type="ECO:0000256" key="6">
    <source>
        <dbReference type="SAM" id="Phobius"/>
    </source>
</evidence>
<dbReference type="EMBL" id="DWWK01000122">
    <property type="protein sequence ID" value="HJC38985.1"/>
    <property type="molecule type" value="Genomic_DNA"/>
</dbReference>
<dbReference type="Pfam" id="PF17995">
    <property type="entry name" value="GH101_N"/>
    <property type="match status" value="1"/>
</dbReference>
<reference evidence="9" key="2">
    <citation type="submission" date="2021-04" db="EMBL/GenBank/DDBJ databases">
        <authorList>
            <person name="Gilroy R."/>
        </authorList>
    </citation>
    <scope>NUCLEOTIDE SEQUENCE</scope>
    <source>
        <strain evidence="9">ChiGjej1B1-1692</strain>
    </source>
</reference>
<dbReference type="GO" id="GO:0030246">
    <property type="term" value="F:carbohydrate binding"/>
    <property type="evidence" value="ECO:0007669"/>
    <property type="project" value="InterPro"/>
</dbReference>
<comment type="caution">
    <text evidence="9">The sequence shown here is derived from an EMBL/GenBank/DDBJ whole genome shotgun (WGS) entry which is preliminary data.</text>
</comment>
<gene>
    <name evidence="9" type="ORF">H9757_07995</name>
</gene>
<dbReference type="InterPro" id="IPR025706">
    <property type="entry name" value="Endoa_GalNAc"/>
</dbReference>